<gene>
    <name evidence="7" type="ORF">S01H4_03644</name>
</gene>
<dbReference type="InterPro" id="IPR002758">
    <property type="entry name" value="Cation_antiport_E"/>
</dbReference>
<evidence type="ECO:0000256" key="1">
    <source>
        <dbReference type="ARBA" id="ARBA00004651"/>
    </source>
</evidence>
<evidence type="ECO:0000256" key="3">
    <source>
        <dbReference type="ARBA" id="ARBA00022692"/>
    </source>
</evidence>
<dbReference type="PIRSF" id="PIRSF019239">
    <property type="entry name" value="MrpE"/>
    <property type="match status" value="1"/>
</dbReference>
<dbReference type="PANTHER" id="PTHR34584">
    <property type="entry name" value="NA(+)/H(+) ANTIPORTER SUBUNIT E1"/>
    <property type="match status" value="1"/>
</dbReference>
<evidence type="ECO:0000256" key="6">
    <source>
        <dbReference type="SAM" id="Phobius"/>
    </source>
</evidence>
<comment type="subcellular location">
    <subcellularLocation>
        <location evidence="1">Cell membrane</location>
        <topology evidence="1">Multi-pass membrane protein</topology>
    </subcellularLocation>
</comment>
<protein>
    <recommendedName>
        <fullName evidence="8">Cation:proton antiporter</fullName>
    </recommendedName>
</protein>
<dbReference type="EMBL" id="BART01000911">
    <property type="protein sequence ID" value="GAG58663.1"/>
    <property type="molecule type" value="Genomic_DNA"/>
</dbReference>
<comment type="caution">
    <text evidence="7">The sequence shown here is derived from an EMBL/GenBank/DDBJ whole genome shotgun (WGS) entry which is preliminary data.</text>
</comment>
<evidence type="ECO:0000256" key="5">
    <source>
        <dbReference type="ARBA" id="ARBA00023136"/>
    </source>
</evidence>
<dbReference type="GO" id="GO:0005886">
    <property type="term" value="C:plasma membrane"/>
    <property type="evidence" value="ECO:0007669"/>
    <property type="project" value="UniProtKB-SubCell"/>
</dbReference>
<proteinExistence type="predicted"/>
<name>X0ZEA2_9ZZZZ</name>
<feature type="transmembrane region" description="Helical" evidence="6">
    <location>
        <begin position="52"/>
        <end position="72"/>
    </location>
</feature>
<sequence length="159" mass="18742">MFFVAFIVWCLLNWVPDWQHLIIGGFVSAFVAFMVGDLFITRPHVLMHPLRYWYFFVYYLPMFLWECFKANLDVAYRVLHPRLPIYPGIVKVRTKLTTDTALTFLANSITLTPGTMSVDIDKDNSILYIHWIDVKTKDVESATRIIVDRFEKVLKKIFD</sequence>
<dbReference type="GO" id="GO:0008324">
    <property type="term" value="F:monoatomic cation transmembrane transporter activity"/>
    <property type="evidence" value="ECO:0007669"/>
    <property type="project" value="InterPro"/>
</dbReference>
<evidence type="ECO:0000256" key="2">
    <source>
        <dbReference type="ARBA" id="ARBA00022475"/>
    </source>
</evidence>
<organism evidence="7">
    <name type="scientific">marine sediment metagenome</name>
    <dbReference type="NCBI Taxonomy" id="412755"/>
    <lineage>
        <taxon>unclassified sequences</taxon>
        <taxon>metagenomes</taxon>
        <taxon>ecological metagenomes</taxon>
    </lineage>
</organism>
<evidence type="ECO:0000313" key="7">
    <source>
        <dbReference type="EMBL" id="GAG58663.1"/>
    </source>
</evidence>
<dbReference type="AlphaFoldDB" id="X0ZEA2"/>
<reference evidence="7" key="1">
    <citation type="journal article" date="2014" name="Front. Microbiol.">
        <title>High frequency of phylogenetically diverse reductive dehalogenase-homologous genes in deep subseafloor sedimentary metagenomes.</title>
        <authorList>
            <person name="Kawai M."/>
            <person name="Futagami T."/>
            <person name="Toyoda A."/>
            <person name="Takaki Y."/>
            <person name="Nishi S."/>
            <person name="Hori S."/>
            <person name="Arai W."/>
            <person name="Tsubouchi T."/>
            <person name="Morono Y."/>
            <person name="Uchiyama I."/>
            <person name="Ito T."/>
            <person name="Fujiyama A."/>
            <person name="Inagaki F."/>
            <person name="Takami H."/>
        </authorList>
    </citation>
    <scope>NUCLEOTIDE SEQUENCE</scope>
    <source>
        <strain evidence="7">Expedition CK06-06</strain>
    </source>
</reference>
<dbReference type="PANTHER" id="PTHR34584:SF1">
    <property type="entry name" value="NA(+)_H(+) ANTIPORTER SUBUNIT E1"/>
    <property type="match status" value="1"/>
</dbReference>
<keyword evidence="5 6" id="KW-0472">Membrane</keyword>
<feature type="transmembrane region" description="Helical" evidence="6">
    <location>
        <begin position="20"/>
        <end position="40"/>
    </location>
</feature>
<keyword evidence="3 6" id="KW-0812">Transmembrane</keyword>
<dbReference type="Pfam" id="PF01899">
    <property type="entry name" value="MNHE"/>
    <property type="match status" value="1"/>
</dbReference>
<evidence type="ECO:0008006" key="8">
    <source>
        <dbReference type="Google" id="ProtNLM"/>
    </source>
</evidence>
<keyword evidence="4 6" id="KW-1133">Transmembrane helix</keyword>
<keyword evidence="2" id="KW-1003">Cell membrane</keyword>
<evidence type="ECO:0000256" key="4">
    <source>
        <dbReference type="ARBA" id="ARBA00022989"/>
    </source>
</evidence>
<accession>X0ZEA2</accession>